<name>A0ABX7PLV1_9ACTN</name>
<dbReference type="Proteomes" id="UP000662818">
    <property type="component" value="Chromosome"/>
</dbReference>
<dbReference type="PANTHER" id="PTHR46696">
    <property type="entry name" value="P450, PUTATIVE (EUROFUNG)-RELATED"/>
    <property type="match status" value="1"/>
</dbReference>
<dbReference type="Gene3D" id="1.10.630.10">
    <property type="entry name" value="Cytochrome P450"/>
    <property type="match status" value="1"/>
</dbReference>
<dbReference type="PANTHER" id="PTHR46696:SF4">
    <property type="entry name" value="BIOTIN BIOSYNTHESIS CYTOCHROME P450"/>
    <property type="match status" value="1"/>
</dbReference>
<reference evidence="2 3" key="1">
    <citation type="submission" date="2017-06" db="EMBL/GenBank/DDBJ databases">
        <title>Complete Genome Sequence of the Soil Carbazole-Degrading Bacterium Nocardioides aromaticivorans IC177.</title>
        <authorList>
            <person name="Vejarano F."/>
            <person name="Suzuki-Minakuchi C."/>
            <person name="Ohtsubo Y."/>
            <person name="Tsuda M."/>
            <person name="Okada K."/>
            <person name="Nojiri H."/>
        </authorList>
    </citation>
    <scope>NUCLEOTIDE SEQUENCE [LARGE SCALE GENOMIC DNA]</scope>
    <source>
        <strain evidence="2 3">IC177</strain>
    </source>
</reference>
<dbReference type="InterPro" id="IPR002397">
    <property type="entry name" value="Cyt_P450_B"/>
</dbReference>
<dbReference type="CDD" id="cd11033">
    <property type="entry name" value="CYP142-like"/>
    <property type="match status" value="1"/>
</dbReference>
<protein>
    <submittedName>
        <fullName evidence="2">Steroid C27-monooxygenase</fullName>
    </submittedName>
</protein>
<comment type="similarity">
    <text evidence="1">Belongs to the cytochrome P450 family.</text>
</comment>
<keyword evidence="3" id="KW-1185">Reference proteome</keyword>
<proteinExistence type="inferred from homology"/>
<dbReference type="InterPro" id="IPR036396">
    <property type="entry name" value="Cyt_P450_sf"/>
</dbReference>
<sequence>MYGGSRTCSTTPICERFAVTELLIPEGWDPTDPDINEVALPHDEFRALRTNEPIRWIEQVPEARAGFLDTGYWALTRHAEVRQVSKDNENWSAMENGVIIRFAPDMTRDQVEVQRAMLIHHDPPDHTQMRGIVSRGFTPRVIAALRTVLEERAREIVAAAVAKGSGDFVEDIAAELPLQAIADFLGVPQEDRKKLFEWSNQMMGYDDPDIGADPAVASMEILVYFDQLANERRANPQDDIVTKLISVGADDDHGALTNDEFGFFVILLTVAGNETTRNATSHGMHAFFEHPDQWELWKKERPETAIDEIVRWATPVTVFQRTAKKDTELAGQAIKKGDRVAMFYASANFDETVFEDPFSFNILREHNPHVAFGGHGAHYCLGANLARLQINLIFNAIADLAPDIELVGKPRRLRSGWLNAIKEMQVKYA</sequence>
<dbReference type="InterPro" id="IPR001128">
    <property type="entry name" value="Cyt_P450"/>
</dbReference>
<dbReference type="EMBL" id="CP022295">
    <property type="protein sequence ID" value="QSR26620.1"/>
    <property type="molecule type" value="Genomic_DNA"/>
</dbReference>
<dbReference type="Pfam" id="PF00067">
    <property type="entry name" value="p450"/>
    <property type="match status" value="1"/>
</dbReference>
<dbReference type="PRINTS" id="PR00359">
    <property type="entry name" value="BP450"/>
</dbReference>
<accession>A0ABX7PLV1</accession>
<gene>
    <name evidence="2" type="ORF">CFH99_13390</name>
</gene>
<evidence type="ECO:0000313" key="3">
    <source>
        <dbReference type="Proteomes" id="UP000662818"/>
    </source>
</evidence>
<organism evidence="2 3">
    <name type="scientific">Nocardioides aromaticivorans</name>
    <dbReference type="NCBI Taxonomy" id="200618"/>
    <lineage>
        <taxon>Bacteria</taxon>
        <taxon>Bacillati</taxon>
        <taxon>Actinomycetota</taxon>
        <taxon>Actinomycetes</taxon>
        <taxon>Propionibacteriales</taxon>
        <taxon>Nocardioidaceae</taxon>
        <taxon>Nocardioides</taxon>
    </lineage>
</organism>
<dbReference type="SUPFAM" id="SSF48264">
    <property type="entry name" value="Cytochrome P450"/>
    <property type="match status" value="1"/>
</dbReference>
<evidence type="ECO:0000256" key="1">
    <source>
        <dbReference type="ARBA" id="ARBA00010617"/>
    </source>
</evidence>
<evidence type="ECO:0000313" key="2">
    <source>
        <dbReference type="EMBL" id="QSR26620.1"/>
    </source>
</evidence>